<evidence type="ECO:0000256" key="1">
    <source>
        <dbReference type="ARBA" id="ARBA00000073"/>
    </source>
</evidence>
<evidence type="ECO:0000313" key="7">
    <source>
        <dbReference type="EMBL" id="GIM44698.1"/>
    </source>
</evidence>
<protein>
    <recommendedName>
        <fullName evidence="5">Pseudouridine synthase</fullName>
        <ecNumber evidence="5">5.4.99.-</ecNumber>
    </recommendedName>
</protein>
<dbReference type="RefSeq" id="WP_282197964.1">
    <property type="nucleotide sequence ID" value="NZ_BOQE01000001.1"/>
</dbReference>
<evidence type="ECO:0000256" key="2">
    <source>
        <dbReference type="ARBA" id="ARBA00010876"/>
    </source>
</evidence>
<dbReference type="CDD" id="cd00165">
    <property type="entry name" value="S4"/>
    <property type="match status" value="1"/>
</dbReference>
<organism evidence="7 8">
    <name type="scientific">Collibacillus ludicampi</name>
    <dbReference type="NCBI Taxonomy" id="2771369"/>
    <lineage>
        <taxon>Bacteria</taxon>
        <taxon>Bacillati</taxon>
        <taxon>Bacillota</taxon>
        <taxon>Bacilli</taxon>
        <taxon>Bacillales</taxon>
        <taxon>Alicyclobacillaceae</taxon>
        <taxon>Collibacillus</taxon>
    </lineage>
</organism>
<dbReference type="GO" id="GO:0003723">
    <property type="term" value="F:RNA binding"/>
    <property type="evidence" value="ECO:0007669"/>
    <property type="project" value="InterPro"/>
</dbReference>
<dbReference type="PANTHER" id="PTHR21600:SF44">
    <property type="entry name" value="RIBOSOMAL LARGE SUBUNIT PSEUDOURIDINE SYNTHASE D"/>
    <property type="match status" value="1"/>
</dbReference>
<comment type="similarity">
    <text evidence="2 5">Belongs to the pseudouridine synthase RluA family.</text>
</comment>
<comment type="catalytic activity">
    <reaction evidence="1 5">
        <text>a uridine in RNA = a pseudouridine in RNA</text>
        <dbReference type="Rhea" id="RHEA:48348"/>
        <dbReference type="Rhea" id="RHEA-COMP:12068"/>
        <dbReference type="Rhea" id="RHEA-COMP:12069"/>
        <dbReference type="ChEBI" id="CHEBI:65314"/>
        <dbReference type="ChEBI" id="CHEBI:65315"/>
    </reaction>
</comment>
<gene>
    <name evidence="7" type="primary">yhcT</name>
    <name evidence="7" type="ORF">DNHGIG_02470</name>
</gene>
<keyword evidence="8" id="KW-1185">Reference proteome</keyword>
<comment type="caution">
    <text evidence="7">The sequence shown here is derived from an EMBL/GenBank/DDBJ whole genome shotgun (WGS) entry which is preliminary data.</text>
</comment>
<evidence type="ECO:0000259" key="6">
    <source>
        <dbReference type="Pfam" id="PF00849"/>
    </source>
</evidence>
<dbReference type="NCBIfam" id="TIGR00005">
    <property type="entry name" value="rluA_subfam"/>
    <property type="match status" value="1"/>
</dbReference>
<dbReference type="InterPro" id="IPR006224">
    <property type="entry name" value="PsdUridine_synth_RluA-like_CS"/>
</dbReference>
<dbReference type="InterPro" id="IPR006225">
    <property type="entry name" value="PsdUridine_synth_RluC/D"/>
</dbReference>
<sequence>MQSNIKKWLTYVVPSDMAGKTVQEILTGPLSISRRMIQKLTRTKGILYNDKPTFLKRPVKEGHVIKVATSVEEHLSIAPEPVAFDIVFEDEELLIVNKPPGVNVHPVRPDQKETLAAGIAYHWLKKGETAKVRFVHRLDRDTSGLLVVAKSMYAHQQLDRQLRERSLKREYLALVEGQMAKLTGTFTYPIGRAKNHATKRMVRPDGEPAITHYHVRETFAHASLVELSLETGRTHQIRVHLAHAGHPVIGDRLYGSPSPLIQRQALHAFRLTLQHPGTKEELTFTADLPDDMKNAVAQFREQR</sequence>
<dbReference type="SUPFAM" id="SSF55120">
    <property type="entry name" value="Pseudouridine synthase"/>
    <property type="match status" value="1"/>
</dbReference>
<dbReference type="GO" id="GO:0009982">
    <property type="term" value="F:pseudouridine synthase activity"/>
    <property type="evidence" value="ECO:0007669"/>
    <property type="project" value="InterPro"/>
</dbReference>
<name>A0AAV4LAN3_9BACL</name>
<feature type="active site" evidence="4">
    <location>
        <position position="139"/>
    </location>
</feature>
<dbReference type="Gene3D" id="3.30.2350.10">
    <property type="entry name" value="Pseudouridine synthase"/>
    <property type="match status" value="1"/>
</dbReference>
<dbReference type="InterPro" id="IPR050188">
    <property type="entry name" value="RluA_PseudoU_synthase"/>
</dbReference>
<evidence type="ECO:0000256" key="3">
    <source>
        <dbReference type="ARBA" id="ARBA00023235"/>
    </source>
</evidence>
<dbReference type="PANTHER" id="PTHR21600">
    <property type="entry name" value="MITOCHONDRIAL RNA PSEUDOURIDINE SYNTHASE"/>
    <property type="match status" value="1"/>
</dbReference>
<dbReference type="FunFam" id="3.30.2350.10:FF:000005">
    <property type="entry name" value="Pseudouridine synthase"/>
    <property type="match status" value="1"/>
</dbReference>
<keyword evidence="3 5" id="KW-0413">Isomerase</keyword>
<accession>A0AAV4LAN3</accession>
<dbReference type="GO" id="GO:0000455">
    <property type="term" value="P:enzyme-directed rRNA pseudouridine synthesis"/>
    <property type="evidence" value="ECO:0007669"/>
    <property type="project" value="TreeGrafter"/>
</dbReference>
<dbReference type="PROSITE" id="PS01129">
    <property type="entry name" value="PSI_RLU"/>
    <property type="match status" value="1"/>
</dbReference>
<dbReference type="EMBL" id="BOQE01000001">
    <property type="protein sequence ID" value="GIM44698.1"/>
    <property type="molecule type" value="Genomic_DNA"/>
</dbReference>
<dbReference type="EC" id="5.4.99.-" evidence="5"/>
<proteinExistence type="inferred from homology"/>
<evidence type="ECO:0000313" key="8">
    <source>
        <dbReference type="Proteomes" id="UP001057291"/>
    </source>
</evidence>
<dbReference type="Proteomes" id="UP001057291">
    <property type="component" value="Unassembled WGS sequence"/>
</dbReference>
<comment type="function">
    <text evidence="5">Responsible for synthesis of pseudouridine from uracil.</text>
</comment>
<reference evidence="7" key="1">
    <citation type="journal article" date="2023" name="Int. J. Syst. Evol. Microbiol.">
        <title>Collibacillus ludicampi gen. nov., sp. nov., a new soil bacterium of the family Alicyclobacillaceae.</title>
        <authorList>
            <person name="Jojima T."/>
            <person name="Ioku Y."/>
            <person name="Fukuta Y."/>
            <person name="Shirasaka N."/>
            <person name="Matsumura Y."/>
            <person name="Mori M."/>
        </authorList>
    </citation>
    <scope>NUCLEOTIDE SEQUENCE</scope>
    <source>
        <strain evidence="7">TP075</strain>
    </source>
</reference>
<dbReference type="InterPro" id="IPR006145">
    <property type="entry name" value="PsdUridine_synth_RsuA/RluA"/>
</dbReference>
<dbReference type="AlphaFoldDB" id="A0AAV4LAN3"/>
<dbReference type="InterPro" id="IPR020103">
    <property type="entry name" value="PsdUridine_synth_cat_dom_sf"/>
</dbReference>
<evidence type="ECO:0000256" key="5">
    <source>
        <dbReference type="RuleBase" id="RU362028"/>
    </source>
</evidence>
<dbReference type="CDD" id="cd02869">
    <property type="entry name" value="PseudoU_synth_RluA_like"/>
    <property type="match status" value="1"/>
</dbReference>
<dbReference type="GO" id="GO:0140098">
    <property type="term" value="F:catalytic activity, acting on RNA"/>
    <property type="evidence" value="ECO:0007669"/>
    <property type="project" value="UniProtKB-ARBA"/>
</dbReference>
<evidence type="ECO:0000256" key="4">
    <source>
        <dbReference type="PIRSR" id="PIRSR606225-1"/>
    </source>
</evidence>
<feature type="domain" description="Pseudouridine synthase RsuA/RluA-like" evidence="6">
    <location>
        <begin position="93"/>
        <end position="243"/>
    </location>
</feature>
<dbReference type="Pfam" id="PF00849">
    <property type="entry name" value="PseudoU_synth_2"/>
    <property type="match status" value="1"/>
</dbReference>